<name>A0A238L523_9RHOB</name>
<evidence type="ECO:0000313" key="2">
    <source>
        <dbReference type="EMBL" id="SMX49492.1"/>
    </source>
</evidence>
<reference evidence="2 3" key="1">
    <citation type="submission" date="2017-05" db="EMBL/GenBank/DDBJ databases">
        <authorList>
            <person name="Song R."/>
            <person name="Chenine A.L."/>
            <person name="Ruprecht R.M."/>
        </authorList>
    </citation>
    <scope>NUCLEOTIDE SEQUENCE [LARGE SCALE GENOMIC DNA]</scope>
    <source>
        <strain evidence="2 3">CECT 8898</strain>
    </source>
</reference>
<gene>
    <name evidence="2" type="ORF">MAA8898_04313</name>
</gene>
<evidence type="ECO:0000313" key="3">
    <source>
        <dbReference type="Proteomes" id="UP000207598"/>
    </source>
</evidence>
<feature type="transmembrane region" description="Helical" evidence="1">
    <location>
        <begin position="6"/>
        <end position="34"/>
    </location>
</feature>
<organism evidence="2 3">
    <name type="scientific">Maliponia aquimaris</name>
    <dbReference type="NCBI Taxonomy" id="1673631"/>
    <lineage>
        <taxon>Bacteria</taxon>
        <taxon>Pseudomonadati</taxon>
        <taxon>Pseudomonadota</taxon>
        <taxon>Alphaproteobacteria</taxon>
        <taxon>Rhodobacterales</taxon>
        <taxon>Paracoccaceae</taxon>
        <taxon>Maliponia</taxon>
    </lineage>
</organism>
<sequence>MLRRALRIWLMHSLAFLAGLVVSGVAAVGLWFLVPTTSGNAVLMGIALAVSIVSVGIGYAIYLALVSALLDLVPGWGFYLGGPLLVLGVMAVVFFAVYSGLVAAGSGSLLGYGLLYLGGGAALHLVGAGGARVEPEDGP</sequence>
<feature type="transmembrane region" description="Helical" evidence="1">
    <location>
        <begin position="109"/>
        <end position="131"/>
    </location>
</feature>
<keyword evidence="1" id="KW-1133">Transmembrane helix</keyword>
<feature type="transmembrane region" description="Helical" evidence="1">
    <location>
        <begin position="41"/>
        <end position="70"/>
    </location>
</feature>
<keyword evidence="3" id="KW-1185">Reference proteome</keyword>
<dbReference type="AlphaFoldDB" id="A0A238L523"/>
<protein>
    <submittedName>
        <fullName evidence="2">Uncharacterized protein</fullName>
    </submittedName>
</protein>
<accession>A0A238L523</accession>
<proteinExistence type="predicted"/>
<keyword evidence="1" id="KW-0812">Transmembrane</keyword>
<evidence type="ECO:0000256" key="1">
    <source>
        <dbReference type="SAM" id="Phobius"/>
    </source>
</evidence>
<dbReference type="EMBL" id="FXYF01000016">
    <property type="protein sequence ID" value="SMX49492.1"/>
    <property type="molecule type" value="Genomic_DNA"/>
</dbReference>
<dbReference type="RefSeq" id="WP_094023063.1">
    <property type="nucleotide sequence ID" value="NZ_FXYF01000016.1"/>
</dbReference>
<keyword evidence="1" id="KW-0472">Membrane</keyword>
<feature type="transmembrane region" description="Helical" evidence="1">
    <location>
        <begin position="76"/>
        <end position="97"/>
    </location>
</feature>
<dbReference type="Proteomes" id="UP000207598">
    <property type="component" value="Unassembled WGS sequence"/>
</dbReference>